<gene>
    <name evidence="4" type="primary">aat</name>
    <name evidence="5" type="ORF">OCGS_0603</name>
</gene>
<comment type="catalytic activity">
    <reaction evidence="4">
        <text>N-terminal L-arginyl-[protein] + L-leucyl-tRNA(Leu) = N-terminal L-leucyl-L-arginyl-[protein] + tRNA(Leu) + H(+)</text>
        <dbReference type="Rhea" id="RHEA:50416"/>
        <dbReference type="Rhea" id="RHEA-COMP:9613"/>
        <dbReference type="Rhea" id="RHEA-COMP:9622"/>
        <dbReference type="Rhea" id="RHEA-COMP:12672"/>
        <dbReference type="Rhea" id="RHEA-COMP:12673"/>
        <dbReference type="ChEBI" id="CHEBI:15378"/>
        <dbReference type="ChEBI" id="CHEBI:64719"/>
        <dbReference type="ChEBI" id="CHEBI:78442"/>
        <dbReference type="ChEBI" id="CHEBI:78494"/>
        <dbReference type="ChEBI" id="CHEBI:133044"/>
        <dbReference type="EC" id="2.3.2.6"/>
    </reaction>
</comment>
<dbReference type="STRING" id="1231392.OCGS_0603"/>
<keyword evidence="6" id="KW-1185">Reference proteome</keyword>
<comment type="caution">
    <text evidence="5">The sequence shown here is derived from an EMBL/GenBank/DDBJ whole genome shotgun (WGS) entry which is preliminary data.</text>
</comment>
<reference evidence="5 6" key="1">
    <citation type="journal article" date="2012" name="J. Bacteriol.">
        <title>Draft Genome Sequence of Oceaniovalibus guishaninsula JLT2003T.</title>
        <authorList>
            <person name="Tang K."/>
            <person name="Liu K."/>
            <person name="Jiao N."/>
        </authorList>
    </citation>
    <scope>NUCLEOTIDE SEQUENCE [LARGE SCALE GENOMIC DNA]</scope>
    <source>
        <strain evidence="5 6">JLT2003</strain>
    </source>
</reference>
<name>K2HDH5_9RHOB</name>
<dbReference type="Gene3D" id="3.40.630.70">
    <property type="entry name" value="Leucyl/phenylalanyl-tRNA-protein transferase, C-terminal domain"/>
    <property type="match status" value="1"/>
</dbReference>
<organism evidence="5 6">
    <name type="scientific">Oceaniovalibus guishaninsula JLT2003</name>
    <dbReference type="NCBI Taxonomy" id="1231392"/>
    <lineage>
        <taxon>Bacteria</taxon>
        <taxon>Pseudomonadati</taxon>
        <taxon>Pseudomonadota</taxon>
        <taxon>Alphaproteobacteria</taxon>
        <taxon>Rhodobacterales</taxon>
        <taxon>Roseobacteraceae</taxon>
        <taxon>Oceaniovalibus</taxon>
    </lineage>
</organism>
<dbReference type="NCBIfam" id="TIGR00667">
    <property type="entry name" value="aat"/>
    <property type="match status" value="1"/>
</dbReference>
<proteinExistence type="inferred from homology"/>
<dbReference type="GO" id="GO:0005737">
    <property type="term" value="C:cytoplasm"/>
    <property type="evidence" value="ECO:0007669"/>
    <property type="project" value="UniProtKB-SubCell"/>
</dbReference>
<accession>K2HDH5</accession>
<dbReference type="PANTHER" id="PTHR30098">
    <property type="entry name" value="LEUCYL/PHENYLALANYL-TRNA--PROTEIN TRANSFERASE"/>
    <property type="match status" value="1"/>
</dbReference>
<keyword evidence="2 4" id="KW-0808">Transferase</keyword>
<dbReference type="GO" id="GO:0008914">
    <property type="term" value="F:leucyl-tRNA--protein transferase activity"/>
    <property type="evidence" value="ECO:0007669"/>
    <property type="project" value="UniProtKB-UniRule"/>
</dbReference>
<comment type="subcellular location">
    <subcellularLocation>
        <location evidence="4">Cytoplasm</location>
    </subcellularLocation>
</comment>
<dbReference type="EC" id="2.3.2.6" evidence="4"/>
<dbReference type="AlphaFoldDB" id="K2HDH5"/>
<dbReference type="InterPro" id="IPR016181">
    <property type="entry name" value="Acyl_CoA_acyltransferase"/>
</dbReference>
<dbReference type="PATRIC" id="fig|1231392.3.peg.605"/>
<evidence type="ECO:0000256" key="3">
    <source>
        <dbReference type="ARBA" id="ARBA00023315"/>
    </source>
</evidence>
<dbReference type="SUPFAM" id="SSF55729">
    <property type="entry name" value="Acyl-CoA N-acyltransferases (Nat)"/>
    <property type="match status" value="1"/>
</dbReference>
<comment type="catalytic activity">
    <reaction evidence="4">
        <text>L-phenylalanyl-tRNA(Phe) + an N-terminal L-alpha-aminoacyl-[protein] = an N-terminal L-phenylalanyl-L-alpha-aminoacyl-[protein] + tRNA(Phe)</text>
        <dbReference type="Rhea" id="RHEA:43632"/>
        <dbReference type="Rhea" id="RHEA-COMP:9668"/>
        <dbReference type="Rhea" id="RHEA-COMP:9699"/>
        <dbReference type="Rhea" id="RHEA-COMP:10636"/>
        <dbReference type="Rhea" id="RHEA-COMP:10637"/>
        <dbReference type="ChEBI" id="CHEBI:78442"/>
        <dbReference type="ChEBI" id="CHEBI:78531"/>
        <dbReference type="ChEBI" id="CHEBI:78597"/>
        <dbReference type="ChEBI" id="CHEBI:83561"/>
        <dbReference type="EC" id="2.3.2.6"/>
    </reaction>
</comment>
<dbReference type="Proteomes" id="UP000006765">
    <property type="component" value="Unassembled WGS sequence"/>
</dbReference>
<evidence type="ECO:0000256" key="4">
    <source>
        <dbReference type="HAMAP-Rule" id="MF_00688"/>
    </source>
</evidence>
<dbReference type="eggNOG" id="COG2360">
    <property type="taxonomic scope" value="Bacteria"/>
</dbReference>
<dbReference type="Pfam" id="PF03588">
    <property type="entry name" value="Leu_Phe_trans"/>
    <property type="match status" value="1"/>
</dbReference>
<dbReference type="EMBL" id="AMGO01000007">
    <property type="protein sequence ID" value="EKE45513.1"/>
    <property type="molecule type" value="Genomic_DNA"/>
</dbReference>
<sequence length="211" mass="23152">MMPLGPAHLLRAYAQGIFPMAEARDDPNLFWVDPRRRGIVPLDNLHLSRSLRRRLRRGSFTATLNGDFAGTLAGCADRDETWINAPLADLYLALARDGHAHSVEIWQDGALAGGIFGIAQGGAFFGESMFSRRTDASKAALVWLVDLLCRSGFALFDTQFLTPHLASLGAVEIPRAEYRRRLSRALALPVSILPGPLPPACQVVQRMTQMS</sequence>
<dbReference type="HAMAP" id="MF_00688">
    <property type="entry name" value="Leu_Phe_trans"/>
    <property type="match status" value="1"/>
</dbReference>
<dbReference type="GO" id="GO:0030163">
    <property type="term" value="P:protein catabolic process"/>
    <property type="evidence" value="ECO:0007669"/>
    <property type="project" value="UniProtKB-UniRule"/>
</dbReference>
<protein>
    <recommendedName>
        <fullName evidence="4">Leucyl/phenylalanyl-tRNA--protein transferase</fullName>
        <ecNumber evidence="4">2.3.2.6</ecNumber>
    </recommendedName>
    <alternativeName>
        <fullName evidence="4">L/F-transferase</fullName>
    </alternativeName>
    <alternativeName>
        <fullName evidence="4">Leucyltransferase</fullName>
    </alternativeName>
    <alternativeName>
        <fullName evidence="4">Phenyalanyltransferase</fullName>
    </alternativeName>
</protein>
<evidence type="ECO:0000313" key="5">
    <source>
        <dbReference type="EMBL" id="EKE45513.1"/>
    </source>
</evidence>
<keyword evidence="1 4" id="KW-0963">Cytoplasm</keyword>
<comment type="function">
    <text evidence="4">Functions in the N-end rule pathway of protein degradation where it conjugates Leu, Phe and, less efficiently, Met from aminoacyl-tRNAs to the N-termini of proteins containing an N-terminal arginine or lysine.</text>
</comment>
<dbReference type="PANTHER" id="PTHR30098:SF2">
    <property type="entry name" value="LEUCYL_PHENYLALANYL-TRNA--PROTEIN TRANSFERASE"/>
    <property type="match status" value="1"/>
</dbReference>
<evidence type="ECO:0000313" key="6">
    <source>
        <dbReference type="Proteomes" id="UP000006765"/>
    </source>
</evidence>
<comment type="similarity">
    <text evidence="4">Belongs to the L/F-transferase family.</text>
</comment>
<dbReference type="InterPro" id="IPR004616">
    <property type="entry name" value="Leu/Phe-tRNA_Trfase"/>
</dbReference>
<evidence type="ECO:0000256" key="1">
    <source>
        <dbReference type="ARBA" id="ARBA00022490"/>
    </source>
</evidence>
<dbReference type="RefSeq" id="WP_007425756.1">
    <property type="nucleotide sequence ID" value="NZ_AMGO01000007.1"/>
</dbReference>
<comment type="catalytic activity">
    <reaction evidence="4">
        <text>N-terminal L-lysyl-[protein] + L-leucyl-tRNA(Leu) = N-terminal L-leucyl-L-lysyl-[protein] + tRNA(Leu) + H(+)</text>
        <dbReference type="Rhea" id="RHEA:12340"/>
        <dbReference type="Rhea" id="RHEA-COMP:9613"/>
        <dbReference type="Rhea" id="RHEA-COMP:9622"/>
        <dbReference type="Rhea" id="RHEA-COMP:12670"/>
        <dbReference type="Rhea" id="RHEA-COMP:12671"/>
        <dbReference type="ChEBI" id="CHEBI:15378"/>
        <dbReference type="ChEBI" id="CHEBI:65249"/>
        <dbReference type="ChEBI" id="CHEBI:78442"/>
        <dbReference type="ChEBI" id="CHEBI:78494"/>
        <dbReference type="ChEBI" id="CHEBI:133043"/>
        <dbReference type="EC" id="2.3.2.6"/>
    </reaction>
</comment>
<keyword evidence="3 4" id="KW-0012">Acyltransferase</keyword>
<evidence type="ECO:0000256" key="2">
    <source>
        <dbReference type="ARBA" id="ARBA00022679"/>
    </source>
</evidence>
<dbReference type="InterPro" id="IPR042203">
    <property type="entry name" value="Leu/Phe-tRNA_Trfase_C"/>
</dbReference>